<keyword evidence="1" id="KW-0677">Repeat</keyword>
<comment type="caution">
    <text evidence="6">The sequence shown here is derived from an EMBL/GenBank/DDBJ whole genome shotgun (WGS) entry which is preliminary data.</text>
</comment>
<keyword evidence="4" id="KW-0472">Membrane</keyword>
<keyword evidence="4" id="KW-1133">Transmembrane helix</keyword>
<dbReference type="InterPro" id="IPR036770">
    <property type="entry name" value="Ankyrin_rpt-contain_sf"/>
</dbReference>
<evidence type="ECO:0000256" key="2">
    <source>
        <dbReference type="ARBA" id="ARBA00023043"/>
    </source>
</evidence>
<evidence type="ECO:0000313" key="7">
    <source>
        <dbReference type="Proteomes" id="UP001165524"/>
    </source>
</evidence>
<accession>A0ABT0E8I2</accession>
<evidence type="ECO:0000256" key="4">
    <source>
        <dbReference type="SAM" id="Phobius"/>
    </source>
</evidence>
<dbReference type="SMART" id="SM00248">
    <property type="entry name" value="ANK"/>
    <property type="match status" value="5"/>
</dbReference>
<dbReference type="PROSITE" id="PS50297">
    <property type="entry name" value="ANK_REP_REGION"/>
    <property type="match status" value="2"/>
</dbReference>
<dbReference type="Proteomes" id="UP001165524">
    <property type="component" value="Unassembled WGS sequence"/>
</dbReference>
<feature type="signal peptide" evidence="5">
    <location>
        <begin position="1"/>
        <end position="32"/>
    </location>
</feature>
<keyword evidence="2 3" id="KW-0040">ANK repeat</keyword>
<organism evidence="6 7">
    <name type="scientific">Alcanivorax quisquiliarum</name>
    <dbReference type="NCBI Taxonomy" id="2933565"/>
    <lineage>
        <taxon>Bacteria</taxon>
        <taxon>Pseudomonadati</taxon>
        <taxon>Pseudomonadota</taxon>
        <taxon>Gammaproteobacteria</taxon>
        <taxon>Oceanospirillales</taxon>
        <taxon>Alcanivoracaceae</taxon>
        <taxon>Alcanivorax</taxon>
    </lineage>
</organism>
<dbReference type="PANTHER" id="PTHR24126">
    <property type="entry name" value="ANKYRIN REPEAT, PH AND SEC7 DOMAIN CONTAINING PROTEIN SECG-RELATED"/>
    <property type="match status" value="1"/>
</dbReference>
<dbReference type="PANTHER" id="PTHR24126:SF14">
    <property type="entry name" value="ANK_REP_REGION DOMAIN-CONTAINING PROTEIN"/>
    <property type="match status" value="1"/>
</dbReference>
<protein>
    <submittedName>
        <fullName evidence="6">Ankyrin repeat domain-containing protein</fullName>
    </submittedName>
</protein>
<feature type="transmembrane region" description="Helical" evidence="4">
    <location>
        <begin position="590"/>
        <end position="610"/>
    </location>
</feature>
<dbReference type="PROSITE" id="PS50088">
    <property type="entry name" value="ANK_REPEAT"/>
    <property type="match status" value="2"/>
</dbReference>
<dbReference type="RefSeq" id="WP_246952478.1">
    <property type="nucleotide sequence ID" value="NZ_JALKII010000006.1"/>
</dbReference>
<evidence type="ECO:0000256" key="5">
    <source>
        <dbReference type="SAM" id="SignalP"/>
    </source>
</evidence>
<keyword evidence="7" id="KW-1185">Reference proteome</keyword>
<sequence length="613" mass="65736">MPAFSLFFLPPGSFLKCLLVCLALWQTPQAAAFTVGELAPWLPNITITELQHQLTAAPDIDAQDAQGRTLLDHALCTAPALVPVLLDAGAGTGHRDAQGGQALHRLMRCQHPPQHADAARLVEILLDSGLSPDEADNNGRTPLHHSLAQLGDGSGAVHLYRDAALLMLARGADPALPDAHGITALHLSVAERDGQITALILDSGAEVDPRDASGRTPLWYAAAGRHNTVPWEMLLEAGADTTLPALRSRVLAAGSPRKTAQLLRADPGWVLPTDDALAQLFQALPDGLPVSQLETLYHSGASPQRITQGLTQQAATLMPTLLQQGFSAQAQWLLEHALAATERREIHDNLVLNNSLERGSSAERRDSLGHYSSPEHQALLLAIIRSGDLGLTRRLFDAGLPVTQPEDAMAAALATDRLPLVQLVASHLPEQPPQHAWLLHYIQYGGTQPAMVEWLILDGTDLNAADADGNTALLHAAHQGNHALVKLMLDHGADPTLVNHSGCDLRCYYRPPPPAATSLPQLDHTPAAFFLLAFSAALILYFALAARQLRRRQPLLRLTIALLAALGVALAASASLFYQCQPCLAKGDAQFWLTLAATTLLAALAMLYALRRR</sequence>
<evidence type="ECO:0000313" key="6">
    <source>
        <dbReference type="EMBL" id="MCK0538145.1"/>
    </source>
</evidence>
<evidence type="ECO:0000256" key="3">
    <source>
        <dbReference type="PROSITE-ProRule" id="PRU00023"/>
    </source>
</evidence>
<dbReference type="InterPro" id="IPR002110">
    <property type="entry name" value="Ankyrin_rpt"/>
</dbReference>
<name>A0ABT0E8I2_9GAMM</name>
<reference evidence="6" key="1">
    <citation type="submission" date="2022-04" db="EMBL/GenBank/DDBJ databases">
        <title>Alcanivorax sp. CY1518 draft genome sequence.</title>
        <authorList>
            <person name="Zhao G."/>
            <person name="An M."/>
        </authorList>
    </citation>
    <scope>NUCLEOTIDE SEQUENCE</scope>
    <source>
        <strain evidence="6">CY1518</strain>
    </source>
</reference>
<keyword evidence="4" id="KW-0812">Transmembrane</keyword>
<proteinExistence type="predicted"/>
<feature type="transmembrane region" description="Helical" evidence="4">
    <location>
        <begin position="558"/>
        <end position="578"/>
    </location>
</feature>
<dbReference type="SUPFAM" id="SSF48403">
    <property type="entry name" value="Ankyrin repeat"/>
    <property type="match status" value="2"/>
</dbReference>
<feature type="chain" id="PRO_5046702231" evidence="5">
    <location>
        <begin position="33"/>
        <end position="613"/>
    </location>
</feature>
<feature type="repeat" description="ANK" evidence="3">
    <location>
        <begin position="468"/>
        <end position="500"/>
    </location>
</feature>
<feature type="repeat" description="ANK" evidence="3">
    <location>
        <begin position="180"/>
        <end position="212"/>
    </location>
</feature>
<keyword evidence="5" id="KW-0732">Signal</keyword>
<evidence type="ECO:0000256" key="1">
    <source>
        <dbReference type="ARBA" id="ARBA00022737"/>
    </source>
</evidence>
<dbReference type="Pfam" id="PF12796">
    <property type="entry name" value="Ank_2"/>
    <property type="match status" value="2"/>
</dbReference>
<feature type="transmembrane region" description="Helical" evidence="4">
    <location>
        <begin position="527"/>
        <end position="546"/>
    </location>
</feature>
<dbReference type="EMBL" id="JALKII010000006">
    <property type="protein sequence ID" value="MCK0538145.1"/>
    <property type="molecule type" value="Genomic_DNA"/>
</dbReference>
<dbReference type="Gene3D" id="1.25.40.20">
    <property type="entry name" value="Ankyrin repeat-containing domain"/>
    <property type="match status" value="3"/>
</dbReference>
<gene>
    <name evidence="6" type="ORF">MU846_10525</name>
</gene>